<dbReference type="EMBL" id="PFEB01000035">
    <property type="protein sequence ID" value="PJE60694.1"/>
    <property type="molecule type" value="Genomic_DNA"/>
</dbReference>
<evidence type="ECO:0000256" key="1">
    <source>
        <dbReference type="ARBA" id="ARBA00009518"/>
    </source>
</evidence>
<dbReference type="FunFam" id="3.30.420.10:FF:000002">
    <property type="entry name" value="Crossover junction endodeoxyribonuclease RuvC"/>
    <property type="match status" value="1"/>
</dbReference>
<evidence type="ECO:0000256" key="14">
    <source>
        <dbReference type="NCBIfam" id="TIGR00228"/>
    </source>
</evidence>
<dbReference type="Proteomes" id="UP000231434">
    <property type="component" value="Unassembled WGS sequence"/>
</dbReference>
<keyword evidence="3 13" id="KW-0540">Nuclease</keyword>
<dbReference type="NCBIfam" id="TIGR00228">
    <property type="entry name" value="ruvC"/>
    <property type="match status" value="1"/>
</dbReference>
<keyword evidence="10 13" id="KW-0233">DNA recombination</keyword>
<keyword evidence="11 13" id="KW-0234">DNA repair</keyword>
<comment type="subunit">
    <text evidence="13">Homodimer which binds Holliday junction (HJ) DNA. The HJ becomes 2-fold symmetrical on binding to RuvC with unstacked arms; it has a different conformation from HJ DNA in complex with RuvA. In the full resolvosome a probable DNA-RuvA(4)-RuvB(12)-RuvC(2) complex forms which resolves the HJ.</text>
</comment>
<dbReference type="PANTHER" id="PTHR30194:SF3">
    <property type="entry name" value="CROSSOVER JUNCTION ENDODEOXYRIBONUCLEASE RUVC"/>
    <property type="match status" value="1"/>
</dbReference>
<keyword evidence="5 13" id="KW-0255">Endonuclease</keyword>
<evidence type="ECO:0000256" key="4">
    <source>
        <dbReference type="ARBA" id="ARBA00022723"/>
    </source>
</evidence>
<evidence type="ECO:0000313" key="16">
    <source>
        <dbReference type="Proteomes" id="UP000231434"/>
    </source>
</evidence>
<dbReference type="GO" id="GO:0008821">
    <property type="term" value="F:crossover junction DNA endonuclease activity"/>
    <property type="evidence" value="ECO:0007669"/>
    <property type="project" value="UniProtKB-UniRule"/>
</dbReference>
<dbReference type="GO" id="GO:0000287">
    <property type="term" value="F:magnesium ion binding"/>
    <property type="evidence" value="ECO:0007669"/>
    <property type="project" value="UniProtKB-UniRule"/>
</dbReference>
<evidence type="ECO:0000256" key="11">
    <source>
        <dbReference type="ARBA" id="ARBA00023204"/>
    </source>
</evidence>
<feature type="binding site" evidence="13">
    <location>
        <position position="70"/>
    </location>
    <ligand>
        <name>Mg(2+)</name>
        <dbReference type="ChEBI" id="CHEBI:18420"/>
        <label>2</label>
    </ligand>
</feature>
<feature type="binding site" evidence="13">
    <location>
        <position position="7"/>
    </location>
    <ligand>
        <name>Mg(2+)</name>
        <dbReference type="ChEBI" id="CHEBI:18420"/>
        <label>1</label>
    </ligand>
</feature>
<dbReference type="GO" id="GO:0003677">
    <property type="term" value="F:DNA binding"/>
    <property type="evidence" value="ECO:0007669"/>
    <property type="project" value="UniProtKB-KW"/>
</dbReference>
<keyword evidence="7 13" id="KW-0378">Hydrolase</keyword>
<dbReference type="CDD" id="cd16962">
    <property type="entry name" value="RuvC"/>
    <property type="match status" value="1"/>
</dbReference>
<dbReference type="Pfam" id="PF02075">
    <property type="entry name" value="RuvC"/>
    <property type="match status" value="1"/>
</dbReference>
<comment type="cofactor">
    <cofactor evidence="13">
        <name>Mg(2+)</name>
        <dbReference type="ChEBI" id="CHEBI:18420"/>
    </cofactor>
    <text evidence="13">Binds 2 Mg(2+) ion per subunit.</text>
</comment>
<evidence type="ECO:0000256" key="7">
    <source>
        <dbReference type="ARBA" id="ARBA00022801"/>
    </source>
</evidence>
<feature type="active site" evidence="13">
    <location>
        <position position="7"/>
    </location>
</feature>
<keyword evidence="8 13" id="KW-0460">Magnesium</keyword>
<feature type="binding site" evidence="13">
    <location>
        <position position="143"/>
    </location>
    <ligand>
        <name>Mg(2+)</name>
        <dbReference type="ChEBI" id="CHEBI:18420"/>
        <label>1</label>
    </ligand>
</feature>
<evidence type="ECO:0000256" key="3">
    <source>
        <dbReference type="ARBA" id="ARBA00022722"/>
    </source>
</evidence>
<dbReference type="InterPro" id="IPR002176">
    <property type="entry name" value="X-over_junc_endoDNase_RuvC"/>
</dbReference>
<sequence length="163" mass="18448">MYILSIDPGLEKTGYAIFKKNKKDHKDFKFITSGLITTDKNLEKPSRLNLIYENLHKILLKYKPAVVVIEEIFFFRNQKTAVTVSQAQGVILLATTLSKSEVVFLTPLQIKQCVTGYGLADKKAIKKMLDLTLHINKKGINDDEYDAIACGLAYCFESRSLLK</sequence>
<dbReference type="InterPro" id="IPR036397">
    <property type="entry name" value="RNaseH_sf"/>
</dbReference>
<evidence type="ECO:0000256" key="8">
    <source>
        <dbReference type="ARBA" id="ARBA00022842"/>
    </source>
</evidence>
<dbReference type="GO" id="GO:0005737">
    <property type="term" value="C:cytoplasm"/>
    <property type="evidence" value="ECO:0007669"/>
    <property type="project" value="UniProtKB-SubCell"/>
</dbReference>
<proteinExistence type="inferred from homology"/>
<feature type="active site" evidence="13">
    <location>
        <position position="143"/>
    </location>
</feature>
<keyword evidence="9 13" id="KW-0238">DNA-binding</keyword>
<comment type="subcellular location">
    <subcellularLocation>
        <location evidence="13">Cytoplasm</location>
    </subcellularLocation>
</comment>
<comment type="catalytic activity">
    <reaction evidence="12 13">
        <text>Endonucleolytic cleavage at a junction such as a reciprocal single-stranded crossover between two homologous DNA duplexes (Holliday junction).</text>
        <dbReference type="EC" id="3.1.21.10"/>
    </reaction>
</comment>
<evidence type="ECO:0000256" key="6">
    <source>
        <dbReference type="ARBA" id="ARBA00022763"/>
    </source>
</evidence>
<dbReference type="GO" id="GO:0048476">
    <property type="term" value="C:Holliday junction resolvase complex"/>
    <property type="evidence" value="ECO:0007669"/>
    <property type="project" value="UniProtKB-UniRule"/>
</dbReference>
<evidence type="ECO:0000313" key="15">
    <source>
        <dbReference type="EMBL" id="PJE60694.1"/>
    </source>
</evidence>
<dbReference type="InterPro" id="IPR012337">
    <property type="entry name" value="RNaseH-like_sf"/>
</dbReference>
<dbReference type="GO" id="GO:0006310">
    <property type="term" value="P:DNA recombination"/>
    <property type="evidence" value="ECO:0007669"/>
    <property type="project" value="UniProtKB-UniRule"/>
</dbReference>
<evidence type="ECO:0000256" key="12">
    <source>
        <dbReference type="ARBA" id="ARBA00029354"/>
    </source>
</evidence>
<evidence type="ECO:0000256" key="2">
    <source>
        <dbReference type="ARBA" id="ARBA00022490"/>
    </source>
</evidence>
<dbReference type="EC" id="3.1.21.10" evidence="13 14"/>
<feature type="active site" evidence="13">
    <location>
        <position position="70"/>
    </location>
</feature>
<dbReference type="PRINTS" id="PR00696">
    <property type="entry name" value="RSOLVASERUVC"/>
</dbReference>
<keyword evidence="2 13" id="KW-0963">Cytoplasm</keyword>
<dbReference type="SUPFAM" id="SSF53098">
    <property type="entry name" value="Ribonuclease H-like"/>
    <property type="match status" value="1"/>
</dbReference>
<protein>
    <recommendedName>
        <fullName evidence="13 14">Crossover junction endodeoxyribonuclease RuvC</fullName>
        <ecNumber evidence="13 14">3.1.21.10</ecNumber>
    </recommendedName>
    <alternativeName>
        <fullName evidence="13">Holliday junction nuclease RuvC</fullName>
    </alternativeName>
    <alternativeName>
        <fullName evidence="13">Holliday junction resolvase RuvC</fullName>
    </alternativeName>
</protein>
<evidence type="ECO:0000256" key="10">
    <source>
        <dbReference type="ARBA" id="ARBA00023172"/>
    </source>
</evidence>
<organism evidence="15 16">
    <name type="scientific">Candidatus Roizmanbacteria bacterium CG10_big_fil_rev_8_21_14_0_10_36_26</name>
    <dbReference type="NCBI Taxonomy" id="1974851"/>
    <lineage>
        <taxon>Bacteria</taxon>
        <taxon>Candidatus Roizmaniibacteriota</taxon>
    </lineage>
</organism>
<dbReference type="PANTHER" id="PTHR30194">
    <property type="entry name" value="CROSSOVER JUNCTION ENDODEOXYRIBONUCLEASE RUVC"/>
    <property type="match status" value="1"/>
</dbReference>
<evidence type="ECO:0000256" key="5">
    <source>
        <dbReference type="ARBA" id="ARBA00022759"/>
    </source>
</evidence>
<comment type="similarity">
    <text evidence="1 13">Belongs to the RuvC family.</text>
</comment>
<evidence type="ECO:0000256" key="13">
    <source>
        <dbReference type="HAMAP-Rule" id="MF_00034"/>
    </source>
</evidence>
<comment type="function">
    <text evidence="13">The RuvA-RuvB-RuvC complex processes Holliday junction (HJ) DNA during genetic recombination and DNA repair. Endonuclease that resolves HJ intermediates. Cleaves cruciform DNA by making single-stranded nicks across the HJ at symmetrical positions within the homologous arms, yielding a 5'-phosphate and a 3'-hydroxyl group; requires a central core of homology in the junction. The consensus cleavage sequence is 5'-(A/T)TT(C/G)-3'. Cleavage occurs on the 3'-side of the TT dinucleotide at the point of strand exchange. HJ branch migration catalyzed by RuvA-RuvB allows RuvC to scan DNA until it finds its consensus sequence, where it cleaves and resolves the cruciform DNA.</text>
</comment>
<dbReference type="GO" id="GO:0006281">
    <property type="term" value="P:DNA repair"/>
    <property type="evidence" value="ECO:0007669"/>
    <property type="project" value="UniProtKB-UniRule"/>
</dbReference>
<name>A0A2M8KLB6_9BACT</name>
<dbReference type="Gene3D" id="3.30.420.10">
    <property type="entry name" value="Ribonuclease H-like superfamily/Ribonuclease H"/>
    <property type="match status" value="1"/>
</dbReference>
<gene>
    <name evidence="13 15" type="primary">ruvC</name>
    <name evidence="15" type="ORF">COU86_02965</name>
</gene>
<keyword evidence="6 13" id="KW-0227">DNA damage</keyword>
<accession>A0A2M8KLB6</accession>
<comment type="caution">
    <text evidence="15">The sequence shown here is derived from an EMBL/GenBank/DDBJ whole genome shotgun (WGS) entry which is preliminary data.</text>
</comment>
<evidence type="ECO:0000256" key="9">
    <source>
        <dbReference type="ARBA" id="ARBA00023125"/>
    </source>
</evidence>
<dbReference type="AlphaFoldDB" id="A0A2M8KLB6"/>
<keyword evidence="4 13" id="KW-0479">Metal-binding</keyword>
<reference evidence="16" key="1">
    <citation type="submission" date="2017-09" db="EMBL/GenBank/DDBJ databases">
        <title>Depth-based differentiation of microbial function through sediment-hosted aquifers and enrichment of novel symbionts in the deep terrestrial subsurface.</title>
        <authorList>
            <person name="Probst A.J."/>
            <person name="Ladd B."/>
            <person name="Jarett J.K."/>
            <person name="Geller-Mcgrath D.E."/>
            <person name="Sieber C.M.K."/>
            <person name="Emerson J.B."/>
            <person name="Anantharaman K."/>
            <person name="Thomas B.C."/>
            <person name="Malmstrom R."/>
            <person name="Stieglmeier M."/>
            <person name="Klingl A."/>
            <person name="Woyke T."/>
            <person name="Ryan C.M."/>
            <person name="Banfield J.F."/>
        </authorList>
    </citation>
    <scope>NUCLEOTIDE SEQUENCE [LARGE SCALE GENOMIC DNA]</scope>
</reference>
<dbReference type="HAMAP" id="MF_00034">
    <property type="entry name" value="RuvC"/>
    <property type="match status" value="1"/>
</dbReference>